<dbReference type="PANTHER" id="PTHR32303:SF10">
    <property type="entry name" value="OUTER MEMBRANE PROTEIN ASSEMBLY FACTOR BAMB"/>
    <property type="match status" value="1"/>
</dbReference>
<dbReference type="SUPFAM" id="SSF49503">
    <property type="entry name" value="Cupredoxins"/>
    <property type="match status" value="1"/>
</dbReference>
<reference evidence="7" key="1">
    <citation type="journal article" date="2019" name="Int. J. Syst. Evol. Microbiol.">
        <title>The Global Catalogue of Microorganisms (GCM) 10K type strain sequencing project: providing services to taxonomists for standard genome sequencing and annotation.</title>
        <authorList>
            <consortium name="The Broad Institute Genomics Platform"/>
            <consortium name="The Broad Institute Genome Sequencing Center for Infectious Disease"/>
            <person name="Wu L."/>
            <person name="Ma J."/>
        </authorList>
    </citation>
    <scope>NUCLEOTIDE SEQUENCE [LARGE SCALE GENOMIC DNA]</scope>
    <source>
        <strain evidence="7">CGMCC 1.10759</strain>
    </source>
</reference>
<dbReference type="Gene3D" id="2.140.10.10">
    <property type="entry name" value="Quinoprotein alcohol dehydrogenase-like superfamily"/>
    <property type="match status" value="1"/>
</dbReference>
<dbReference type="EMBL" id="JBHSDU010000015">
    <property type="protein sequence ID" value="MFC4312972.1"/>
    <property type="molecule type" value="Genomic_DNA"/>
</dbReference>
<protein>
    <submittedName>
        <fullName evidence="6">PQQ-binding-like beta-propeller repeat protein</fullName>
    </submittedName>
</protein>
<keyword evidence="7" id="KW-1185">Reference proteome</keyword>
<evidence type="ECO:0000256" key="4">
    <source>
        <dbReference type="SAM" id="MobiDB-lite"/>
    </source>
</evidence>
<feature type="domain" description="Pyrrolo-quinoline quinone repeat" evidence="5">
    <location>
        <begin position="60"/>
        <end position="411"/>
    </location>
</feature>
<feature type="domain" description="Pyrrolo-quinoline quinone repeat" evidence="5">
    <location>
        <begin position="499"/>
        <end position="585"/>
    </location>
</feature>
<dbReference type="InterPro" id="IPR008972">
    <property type="entry name" value="Cupredoxin"/>
</dbReference>
<accession>A0ABV8T157</accession>
<comment type="cofactor">
    <cofactor evidence="1">
        <name>pyrroloquinoline quinone</name>
        <dbReference type="ChEBI" id="CHEBI:58442"/>
    </cofactor>
</comment>
<keyword evidence="3" id="KW-0560">Oxidoreductase</keyword>
<evidence type="ECO:0000259" key="5">
    <source>
        <dbReference type="Pfam" id="PF01011"/>
    </source>
</evidence>
<dbReference type="SUPFAM" id="SSF50998">
    <property type="entry name" value="Quinoprotein alcohol dehydrogenase-like"/>
    <property type="match status" value="1"/>
</dbReference>
<dbReference type="Proteomes" id="UP001595904">
    <property type="component" value="Unassembled WGS sequence"/>
</dbReference>
<dbReference type="InterPro" id="IPR011047">
    <property type="entry name" value="Quinoprotein_ADH-like_sf"/>
</dbReference>
<evidence type="ECO:0000256" key="3">
    <source>
        <dbReference type="ARBA" id="ARBA00023002"/>
    </source>
</evidence>
<dbReference type="InterPro" id="IPR002372">
    <property type="entry name" value="PQQ_rpt_dom"/>
</dbReference>
<comment type="caution">
    <text evidence="6">The sequence shown here is derived from an EMBL/GenBank/DDBJ whole genome shotgun (WGS) entry which is preliminary data.</text>
</comment>
<evidence type="ECO:0000313" key="6">
    <source>
        <dbReference type="EMBL" id="MFC4312972.1"/>
    </source>
</evidence>
<dbReference type="SMART" id="SM00564">
    <property type="entry name" value="PQQ"/>
    <property type="match status" value="5"/>
</dbReference>
<evidence type="ECO:0000256" key="1">
    <source>
        <dbReference type="ARBA" id="ARBA00001931"/>
    </source>
</evidence>
<dbReference type="Pfam" id="PF01011">
    <property type="entry name" value="PQQ"/>
    <property type="match status" value="2"/>
</dbReference>
<dbReference type="PANTHER" id="PTHR32303">
    <property type="entry name" value="QUINOPROTEIN ALCOHOL DEHYDROGENASE (CYTOCHROME C)"/>
    <property type="match status" value="1"/>
</dbReference>
<gene>
    <name evidence="6" type="ORF">ACFPN2_28065</name>
</gene>
<organism evidence="6 7">
    <name type="scientific">Steroidobacter flavus</name>
    <dbReference type="NCBI Taxonomy" id="1842136"/>
    <lineage>
        <taxon>Bacteria</taxon>
        <taxon>Pseudomonadati</taxon>
        <taxon>Pseudomonadota</taxon>
        <taxon>Gammaproteobacteria</taxon>
        <taxon>Steroidobacterales</taxon>
        <taxon>Steroidobacteraceae</taxon>
        <taxon>Steroidobacter</taxon>
    </lineage>
</organism>
<evidence type="ECO:0000256" key="2">
    <source>
        <dbReference type="ARBA" id="ARBA00008156"/>
    </source>
</evidence>
<feature type="region of interest" description="Disordered" evidence="4">
    <location>
        <begin position="384"/>
        <end position="404"/>
    </location>
</feature>
<evidence type="ECO:0000313" key="7">
    <source>
        <dbReference type="Proteomes" id="UP001595904"/>
    </source>
</evidence>
<comment type="similarity">
    <text evidence="2">Belongs to the bacterial PQQ dehydrogenase family.</text>
</comment>
<name>A0ABV8T157_9GAMM</name>
<proteinExistence type="inferred from homology"/>
<dbReference type="Gene3D" id="2.60.40.420">
    <property type="entry name" value="Cupredoxins - blue copper proteins"/>
    <property type="match status" value="1"/>
</dbReference>
<dbReference type="InterPro" id="IPR018391">
    <property type="entry name" value="PQQ_b-propeller_rpt"/>
</dbReference>
<sequence length="725" mass="79081">MDTRTMVNAPVPKPESRSMRTALVRTLYACLVMLTAQTTSLARAHDRNFRAIDDSRSAEWVAVGGDISNARYSPLSEINETNVAHLRAAWTSTKFDEGGSSNVTPIVKGSTMYVTAGRTVYALNAKNGKKIWSYRTVPEVSSAGLPEAARPHELSLLSTTGIPNRRGVAVGSGLVFVGLQDGRVIAINEETGQHVWTQQTGMDRSKKQQVVFAAPTYANGVVFTGLSNGDARLRGRLTAMEAATGKKLWQLFTVPSPGEAGHETWPAHNDAWNFGGGGIWTNAAVDPDLGTVYVATGNAVPPFAGDWRPGDNLYTCSVLAVDVVTGRVKWHYQLVHHDVFDADAGTPVVLYEAHLNGQTYKALAVLRADGYLFQLDRRTGRPLLPVTERPVPQLESQRSSPTQPFPVEAESVVMSCDEWKQHGIPAGFVLGCMWTPPASPKDPQNVLAPFPSVRVSSMAYSPITGYFYAQSSSFLAWPRRAPDPYYFDFNRNVPDLKNYATLAAIDSRSGKLAWKHRVVAKNDGLPFLRSSLLATAGGLIFRNSADGAVEARDASTGETLWRFQTGMTGDSGSPMTYEIDGKQYVSLPMGAAVWTFTLDGTIQPVVAPAIKRDDGRFAGPIIDTTVIDTTSLKESLLGPGRRYFVDEYSFNPYRARVKAGIEVLFVNNGTSPHEVVAVDGSWGSGPLSPSQESWVSFSKPGRYAYLCKNHPWVYGEITVTEDRER</sequence>